<evidence type="ECO:0000313" key="11">
    <source>
        <dbReference type="EMBL" id="MFC0047730.1"/>
    </source>
</evidence>
<dbReference type="Pfam" id="PF20154">
    <property type="entry name" value="LNT_N"/>
    <property type="match status" value="1"/>
</dbReference>
<keyword evidence="3 9" id="KW-1003">Cell membrane</keyword>
<keyword evidence="4 9" id="KW-0808">Transferase</keyword>
<dbReference type="Gene3D" id="3.60.110.10">
    <property type="entry name" value="Carbon-nitrogen hydrolase"/>
    <property type="match status" value="1"/>
</dbReference>
<feature type="transmembrane region" description="Helical" evidence="9">
    <location>
        <begin position="87"/>
        <end position="110"/>
    </location>
</feature>
<keyword evidence="8 9" id="KW-0012">Acyltransferase</keyword>
<gene>
    <name evidence="9 11" type="primary">lnt</name>
    <name evidence="11" type="ORF">ACFFJP_05475</name>
</gene>
<dbReference type="InterPro" id="IPR004563">
    <property type="entry name" value="Apolipo_AcylTrfase"/>
</dbReference>
<evidence type="ECO:0000259" key="10">
    <source>
        <dbReference type="PROSITE" id="PS50263"/>
    </source>
</evidence>
<evidence type="ECO:0000256" key="4">
    <source>
        <dbReference type="ARBA" id="ARBA00022679"/>
    </source>
</evidence>
<dbReference type="CDD" id="cd07571">
    <property type="entry name" value="ALP_N-acyl_transferase"/>
    <property type="match status" value="1"/>
</dbReference>
<dbReference type="GO" id="GO:0016746">
    <property type="term" value="F:acyltransferase activity"/>
    <property type="evidence" value="ECO:0007669"/>
    <property type="project" value="UniProtKB-KW"/>
</dbReference>
<accession>A0ABV6BA42</accession>
<comment type="function">
    <text evidence="9">Catalyzes the phospholipid dependent N-acylation of the N-terminal cysteine of apolipoprotein, the last step in lipoprotein maturation.</text>
</comment>
<evidence type="ECO:0000313" key="12">
    <source>
        <dbReference type="Proteomes" id="UP001589813"/>
    </source>
</evidence>
<dbReference type="HAMAP" id="MF_01148">
    <property type="entry name" value="Lnt"/>
    <property type="match status" value="1"/>
</dbReference>
<evidence type="ECO:0000256" key="3">
    <source>
        <dbReference type="ARBA" id="ARBA00022475"/>
    </source>
</evidence>
<organism evidence="11 12">
    <name type="scientific">Rheinheimera tilapiae</name>
    <dbReference type="NCBI Taxonomy" id="875043"/>
    <lineage>
        <taxon>Bacteria</taxon>
        <taxon>Pseudomonadati</taxon>
        <taxon>Pseudomonadota</taxon>
        <taxon>Gammaproteobacteria</taxon>
        <taxon>Chromatiales</taxon>
        <taxon>Chromatiaceae</taxon>
        <taxon>Rheinheimera</taxon>
    </lineage>
</organism>
<protein>
    <recommendedName>
        <fullName evidence="9">Apolipoprotein N-acyltransferase</fullName>
        <shortName evidence="9">ALP N-acyltransferase</shortName>
        <ecNumber evidence="9">2.3.1.269</ecNumber>
    </recommendedName>
</protein>
<evidence type="ECO:0000256" key="8">
    <source>
        <dbReference type="ARBA" id="ARBA00023315"/>
    </source>
</evidence>
<keyword evidence="7 9" id="KW-0472">Membrane</keyword>
<dbReference type="RefSeq" id="WP_377241251.1">
    <property type="nucleotide sequence ID" value="NZ_JBHLXP010000001.1"/>
</dbReference>
<keyword evidence="5 9" id="KW-0812">Transmembrane</keyword>
<dbReference type="InterPro" id="IPR003010">
    <property type="entry name" value="C-N_Hydrolase"/>
</dbReference>
<evidence type="ECO:0000256" key="9">
    <source>
        <dbReference type="HAMAP-Rule" id="MF_01148"/>
    </source>
</evidence>
<keyword evidence="6 9" id="KW-1133">Transmembrane helix</keyword>
<feature type="transmembrane region" description="Helical" evidence="9">
    <location>
        <begin position="122"/>
        <end position="142"/>
    </location>
</feature>
<name>A0ABV6BA42_9GAMM</name>
<dbReference type="EMBL" id="JBHLXP010000001">
    <property type="protein sequence ID" value="MFC0047730.1"/>
    <property type="molecule type" value="Genomic_DNA"/>
</dbReference>
<dbReference type="Pfam" id="PF00795">
    <property type="entry name" value="CN_hydrolase"/>
    <property type="match status" value="1"/>
</dbReference>
<comment type="similarity">
    <text evidence="2 9">Belongs to the CN hydrolase family. Apolipoprotein N-acyltransferase subfamily.</text>
</comment>
<dbReference type="PANTHER" id="PTHR38686:SF1">
    <property type="entry name" value="APOLIPOPROTEIN N-ACYLTRANSFERASE"/>
    <property type="match status" value="1"/>
</dbReference>
<comment type="pathway">
    <text evidence="9">Protein modification; lipoprotein biosynthesis (N-acyl transfer).</text>
</comment>
<evidence type="ECO:0000256" key="1">
    <source>
        <dbReference type="ARBA" id="ARBA00004651"/>
    </source>
</evidence>
<comment type="subcellular location">
    <subcellularLocation>
        <location evidence="1 9">Cell membrane</location>
        <topology evidence="1 9">Multi-pass membrane protein</topology>
    </subcellularLocation>
</comment>
<dbReference type="NCBIfam" id="TIGR00546">
    <property type="entry name" value="lnt"/>
    <property type="match status" value="1"/>
</dbReference>
<keyword evidence="12" id="KW-1185">Reference proteome</keyword>
<dbReference type="InterPro" id="IPR045378">
    <property type="entry name" value="LNT_N"/>
</dbReference>
<dbReference type="PROSITE" id="PS50263">
    <property type="entry name" value="CN_HYDROLASE"/>
    <property type="match status" value="1"/>
</dbReference>
<dbReference type="EC" id="2.3.1.269" evidence="9"/>
<sequence length="554" mass="61679">MRLNISARTGLWSLLLCAAGLLNTFAFAPYQWHALPLLTLAILALALRQAESARQAAWLGWCYGLGWFGLGVSWVHVSIATFGGMPLIASLGIMAALVAYLSLFPALAAYSAARLAKNRPHYWPLLLAVCWTLSENLRSWLFTGFPWLSLGYSQTDGWLASYAPLIGETGINFILLLAAGSFALLWRYQPSRVVHGQLAAAVVLLALAPVLGHFKGWQTNGVQVPVALVQGNIRQELRWAPEQELPTMKKYMQLTRPQLSERLVIWPEAAIPQVEPDAQAYLFNLDMLAAENKAAVITGILDWKRNGDAYNGMIVVGDTGVKGQIYHYETRNRYQKHHLLPIGEFVPFERFLRDVAPFFDLPNSSFARGEWLQPNLQAKGYQLLAALCFEIAFPRQIRANFTDDTDFLLTVSNDAWFGDSHGPWQHLEIARMRALEFGRPLLRATNTGVTAAIGADGQVLAQLPQFQDGVLTLEVPLTQGRTLYSRLGDWPLYAFCLLTCVLLWWRQRSGTDPVPAETITPEPITEAAHVEPVEVMTDSKSAESAAKERIEPHF</sequence>
<reference evidence="11 12" key="1">
    <citation type="submission" date="2024-09" db="EMBL/GenBank/DDBJ databases">
        <authorList>
            <person name="Sun Q."/>
            <person name="Mori K."/>
        </authorList>
    </citation>
    <scope>NUCLEOTIDE SEQUENCE [LARGE SCALE GENOMIC DNA]</scope>
    <source>
        <strain evidence="11 12">KCTC 23315</strain>
    </source>
</reference>
<feature type="transmembrane region" description="Helical" evidence="9">
    <location>
        <begin position="162"/>
        <end position="186"/>
    </location>
</feature>
<feature type="domain" description="CN hydrolase" evidence="10">
    <location>
        <begin position="229"/>
        <end position="477"/>
    </location>
</feature>
<feature type="transmembrane region" description="Helical" evidence="9">
    <location>
        <begin position="198"/>
        <end position="217"/>
    </location>
</feature>
<evidence type="ECO:0000256" key="5">
    <source>
        <dbReference type="ARBA" id="ARBA00022692"/>
    </source>
</evidence>
<comment type="catalytic activity">
    <reaction evidence="9">
        <text>N-terminal S-1,2-diacyl-sn-glyceryl-L-cysteinyl-[lipoprotein] + a glycerophospholipid = N-acyl-S-1,2-diacyl-sn-glyceryl-L-cysteinyl-[lipoprotein] + a 2-acyl-sn-glycero-3-phospholipid + H(+)</text>
        <dbReference type="Rhea" id="RHEA:48228"/>
        <dbReference type="Rhea" id="RHEA-COMP:14681"/>
        <dbReference type="Rhea" id="RHEA-COMP:14684"/>
        <dbReference type="ChEBI" id="CHEBI:15378"/>
        <dbReference type="ChEBI" id="CHEBI:136912"/>
        <dbReference type="ChEBI" id="CHEBI:140656"/>
        <dbReference type="ChEBI" id="CHEBI:140657"/>
        <dbReference type="ChEBI" id="CHEBI:140660"/>
        <dbReference type="EC" id="2.3.1.269"/>
    </reaction>
</comment>
<evidence type="ECO:0000256" key="6">
    <source>
        <dbReference type="ARBA" id="ARBA00022989"/>
    </source>
</evidence>
<dbReference type="InterPro" id="IPR036526">
    <property type="entry name" value="C-N_Hydrolase_sf"/>
</dbReference>
<evidence type="ECO:0000256" key="7">
    <source>
        <dbReference type="ARBA" id="ARBA00023136"/>
    </source>
</evidence>
<evidence type="ECO:0000256" key="2">
    <source>
        <dbReference type="ARBA" id="ARBA00010065"/>
    </source>
</evidence>
<dbReference type="SUPFAM" id="SSF56317">
    <property type="entry name" value="Carbon-nitrogen hydrolase"/>
    <property type="match status" value="1"/>
</dbReference>
<feature type="transmembrane region" description="Helical" evidence="9">
    <location>
        <begin position="56"/>
        <end position="75"/>
    </location>
</feature>
<proteinExistence type="inferred from homology"/>
<dbReference type="Proteomes" id="UP001589813">
    <property type="component" value="Unassembled WGS sequence"/>
</dbReference>
<dbReference type="PANTHER" id="PTHR38686">
    <property type="entry name" value="APOLIPOPROTEIN N-ACYLTRANSFERASE"/>
    <property type="match status" value="1"/>
</dbReference>
<comment type="caution">
    <text evidence="11">The sequence shown here is derived from an EMBL/GenBank/DDBJ whole genome shotgun (WGS) entry which is preliminary data.</text>
</comment>
<feature type="transmembrane region" description="Helical" evidence="9">
    <location>
        <begin position="30"/>
        <end position="47"/>
    </location>
</feature>